<protein>
    <recommendedName>
        <fullName evidence="6">Glycosyl transferase family 1 domain-containing protein</fullName>
    </recommendedName>
</protein>
<dbReference type="Proteomes" id="UP000183144">
    <property type="component" value="Unassembled WGS sequence"/>
</dbReference>
<dbReference type="Gene3D" id="3.40.50.2000">
    <property type="entry name" value="Glycogen Phosphorylase B"/>
    <property type="match status" value="2"/>
</dbReference>
<keyword evidence="1" id="KW-0808">Transferase</keyword>
<evidence type="ECO:0000313" key="4">
    <source>
        <dbReference type="EMBL" id="OIN89663.1"/>
    </source>
</evidence>
<dbReference type="Pfam" id="PF13439">
    <property type="entry name" value="Glyco_transf_4"/>
    <property type="match status" value="1"/>
</dbReference>
<dbReference type="GO" id="GO:0016757">
    <property type="term" value="F:glycosyltransferase activity"/>
    <property type="evidence" value="ECO:0007669"/>
    <property type="project" value="InterPro"/>
</dbReference>
<dbReference type="InterPro" id="IPR001296">
    <property type="entry name" value="Glyco_trans_1"/>
</dbReference>
<evidence type="ECO:0000259" key="2">
    <source>
        <dbReference type="Pfam" id="PF00534"/>
    </source>
</evidence>
<dbReference type="SUPFAM" id="SSF53756">
    <property type="entry name" value="UDP-Glycosyltransferase/glycogen phosphorylase"/>
    <property type="match status" value="1"/>
</dbReference>
<name>A0A1J4RRW9_9BACT</name>
<proteinExistence type="predicted"/>
<dbReference type="EMBL" id="MNUI01000020">
    <property type="protein sequence ID" value="OIN89663.1"/>
    <property type="molecule type" value="Genomic_DNA"/>
</dbReference>
<dbReference type="Pfam" id="PF00534">
    <property type="entry name" value="Glycos_transf_1"/>
    <property type="match status" value="1"/>
</dbReference>
<evidence type="ECO:0000259" key="3">
    <source>
        <dbReference type="Pfam" id="PF13439"/>
    </source>
</evidence>
<feature type="domain" description="Glycosyltransferase subfamily 4-like N-terminal" evidence="3">
    <location>
        <begin position="43"/>
        <end position="162"/>
    </location>
</feature>
<feature type="domain" description="Glycosyl transferase family 1" evidence="2">
    <location>
        <begin position="177"/>
        <end position="335"/>
    </location>
</feature>
<dbReference type="PANTHER" id="PTHR46401:SF2">
    <property type="entry name" value="GLYCOSYLTRANSFERASE WBBK-RELATED"/>
    <property type="match status" value="1"/>
</dbReference>
<accession>A0A1J4RRW9</accession>
<gene>
    <name evidence="4" type="ORF">AUJ59_01080</name>
</gene>
<dbReference type="GO" id="GO:0009103">
    <property type="term" value="P:lipopolysaccharide biosynthetic process"/>
    <property type="evidence" value="ECO:0007669"/>
    <property type="project" value="TreeGrafter"/>
</dbReference>
<evidence type="ECO:0000256" key="1">
    <source>
        <dbReference type="ARBA" id="ARBA00022679"/>
    </source>
</evidence>
<evidence type="ECO:0000313" key="5">
    <source>
        <dbReference type="Proteomes" id="UP000183144"/>
    </source>
</evidence>
<dbReference type="STRING" id="1805034.AUJ59_01080"/>
<dbReference type="InterPro" id="IPR028098">
    <property type="entry name" value="Glyco_trans_4-like_N"/>
</dbReference>
<dbReference type="CDD" id="cd03809">
    <property type="entry name" value="GT4_MtfB-like"/>
    <property type="match status" value="1"/>
</dbReference>
<sequence length="365" mass="41906">MENSQNKVLLDCRFWGPSHTGLGRYTQELVTAMQALKPKLDLVRLTPKITKIKPYSWAEQRYLTGLIRSFKPDLTHFLHFNVPLNFPGPFVVTIHDLIKHHSKGLGTTTHWPGTYWLKRLGYHLVVKKAVLVSQKIFVPSRWVKDDILSHYAVKADKIVITPEAASQEFFKDYSRTKPPLDQPYFIYVGNVYPHKNVACLLEAMKLLTAGEPEVKLVIVTGRDWFYQYLQRQLTGSPARSLVKLQDFSTDADLGRFYHHAAAFVTASRFEGFGLPGLEAMAARTLVLSSRRAALPETYGNHAEYFDPDRPEELAEKMKQCLRLPVATRLKKINQAQSFCRQYTWEQTAKKTLAVYESCFSLRPRQ</sequence>
<evidence type="ECO:0008006" key="6">
    <source>
        <dbReference type="Google" id="ProtNLM"/>
    </source>
</evidence>
<comment type="caution">
    <text evidence="4">The sequence shown here is derived from an EMBL/GenBank/DDBJ whole genome shotgun (WGS) entry which is preliminary data.</text>
</comment>
<dbReference type="PANTHER" id="PTHR46401">
    <property type="entry name" value="GLYCOSYLTRANSFERASE WBBK-RELATED"/>
    <property type="match status" value="1"/>
</dbReference>
<reference evidence="4 5" key="1">
    <citation type="journal article" date="2016" name="Environ. Microbiol.">
        <title>Genomic resolution of a cold subsurface aquifer community provides metabolic insights for novel microbes adapted to high CO concentrations.</title>
        <authorList>
            <person name="Probst A.J."/>
            <person name="Castelle C.J."/>
            <person name="Singh A."/>
            <person name="Brown C.T."/>
            <person name="Anantharaman K."/>
            <person name="Sharon I."/>
            <person name="Hug L.A."/>
            <person name="Burstein D."/>
            <person name="Emerson J.B."/>
            <person name="Thomas B.C."/>
            <person name="Banfield J.F."/>
        </authorList>
    </citation>
    <scope>NUCLEOTIDE SEQUENCE [LARGE SCALE GENOMIC DNA]</scope>
    <source>
        <strain evidence="4">CG1_02_47_37</strain>
    </source>
</reference>
<dbReference type="AlphaFoldDB" id="A0A1J4RRW9"/>
<organism evidence="4 5">
    <name type="scientific">Candidatus Beckwithbacteria bacterium CG1_02_47_37</name>
    <dbReference type="NCBI Taxonomy" id="1805034"/>
    <lineage>
        <taxon>Bacteria</taxon>
        <taxon>Candidatus Beckwithiibacteriota</taxon>
    </lineage>
</organism>